<protein>
    <submittedName>
        <fullName evidence="1">Uncharacterized protein</fullName>
    </submittedName>
</protein>
<keyword evidence="2" id="KW-1185">Reference proteome</keyword>
<reference evidence="1 2" key="1">
    <citation type="submission" date="2016-12" db="EMBL/GenBank/DDBJ databases">
        <title>The genomes of Aspergillus section Nigri reveals drivers in fungal speciation.</title>
        <authorList>
            <consortium name="DOE Joint Genome Institute"/>
            <person name="Vesth T.C."/>
            <person name="Nybo J."/>
            <person name="Theobald S."/>
            <person name="Brandl J."/>
            <person name="Frisvad J.C."/>
            <person name="Nielsen K.F."/>
            <person name="Lyhne E.K."/>
            <person name="Kogle M.E."/>
            <person name="Kuo A."/>
            <person name="Riley R."/>
            <person name="Clum A."/>
            <person name="Nolan M."/>
            <person name="Lipzen A."/>
            <person name="Salamov A."/>
            <person name="Henrissat B."/>
            <person name="Wiebenga A."/>
            <person name="De Vries R.P."/>
            <person name="Grigoriev I.V."/>
            <person name="Mortensen U.H."/>
            <person name="Andersen M.R."/>
            <person name="Baker S.E."/>
        </authorList>
    </citation>
    <scope>NUCLEOTIDE SEQUENCE [LARGE SCALE GENOMIC DNA]</scope>
    <source>
        <strain evidence="1 2">CBS 117.55</strain>
    </source>
</reference>
<dbReference type="RefSeq" id="XP_025395528.1">
    <property type="nucleotide sequence ID" value="XM_025538168.1"/>
</dbReference>
<dbReference type="VEuPathDB" id="FungiDB:BO70DRAFT_146956"/>
<sequence length="160" mass="18286">MLPGQIDDHHPVYHHTLCPLEKIATEAKHSLERWMEEGNITATHPTCRGSSSDPQASIPGSRTLIYSGSYHFSRAHTLQAGWRSICSNSCLSFQGYLYQHPHIRPRLGTRSFSSVEYIDMPCFISIEITREDQLSTTPHYTTLHACRAHTPARCHLREWE</sequence>
<dbReference type="Proteomes" id="UP000247233">
    <property type="component" value="Unassembled WGS sequence"/>
</dbReference>
<gene>
    <name evidence="1" type="ORF">BO70DRAFT_146956</name>
</gene>
<accession>A0A317V869</accession>
<dbReference type="AlphaFoldDB" id="A0A317V869"/>
<name>A0A317V869_9EURO</name>
<evidence type="ECO:0000313" key="2">
    <source>
        <dbReference type="Proteomes" id="UP000247233"/>
    </source>
</evidence>
<evidence type="ECO:0000313" key="1">
    <source>
        <dbReference type="EMBL" id="PWY69501.1"/>
    </source>
</evidence>
<dbReference type="GeneID" id="37060405"/>
<dbReference type="EMBL" id="MSFL01000033">
    <property type="protein sequence ID" value="PWY69501.1"/>
    <property type="molecule type" value="Genomic_DNA"/>
</dbReference>
<proteinExistence type="predicted"/>
<organism evidence="1 2">
    <name type="scientific">Aspergillus heteromorphus CBS 117.55</name>
    <dbReference type="NCBI Taxonomy" id="1448321"/>
    <lineage>
        <taxon>Eukaryota</taxon>
        <taxon>Fungi</taxon>
        <taxon>Dikarya</taxon>
        <taxon>Ascomycota</taxon>
        <taxon>Pezizomycotina</taxon>
        <taxon>Eurotiomycetes</taxon>
        <taxon>Eurotiomycetidae</taxon>
        <taxon>Eurotiales</taxon>
        <taxon>Aspergillaceae</taxon>
        <taxon>Aspergillus</taxon>
        <taxon>Aspergillus subgen. Circumdati</taxon>
    </lineage>
</organism>
<comment type="caution">
    <text evidence="1">The sequence shown here is derived from an EMBL/GenBank/DDBJ whole genome shotgun (WGS) entry which is preliminary data.</text>
</comment>